<dbReference type="AlphaFoldDB" id="A0AAD6TS05"/>
<organism evidence="1 2">
    <name type="scientific">Mycena belliarum</name>
    <dbReference type="NCBI Taxonomy" id="1033014"/>
    <lineage>
        <taxon>Eukaryota</taxon>
        <taxon>Fungi</taxon>
        <taxon>Dikarya</taxon>
        <taxon>Basidiomycota</taxon>
        <taxon>Agaricomycotina</taxon>
        <taxon>Agaricomycetes</taxon>
        <taxon>Agaricomycetidae</taxon>
        <taxon>Agaricales</taxon>
        <taxon>Marasmiineae</taxon>
        <taxon>Mycenaceae</taxon>
        <taxon>Mycena</taxon>
    </lineage>
</organism>
<evidence type="ECO:0000313" key="2">
    <source>
        <dbReference type="Proteomes" id="UP001222325"/>
    </source>
</evidence>
<gene>
    <name evidence="1" type="ORF">B0H15DRAFT_649212</name>
</gene>
<dbReference type="Proteomes" id="UP001222325">
    <property type="component" value="Unassembled WGS sequence"/>
</dbReference>
<dbReference type="EMBL" id="JARJCN010000090">
    <property type="protein sequence ID" value="KAJ7075709.1"/>
    <property type="molecule type" value="Genomic_DNA"/>
</dbReference>
<protein>
    <submittedName>
        <fullName evidence="1">Uncharacterized protein</fullName>
    </submittedName>
</protein>
<keyword evidence="2" id="KW-1185">Reference proteome</keyword>
<accession>A0AAD6TS05</accession>
<comment type="caution">
    <text evidence="1">The sequence shown here is derived from an EMBL/GenBank/DDBJ whole genome shotgun (WGS) entry which is preliminary data.</text>
</comment>
<reference evidence="1" key="1">
    <citation type="submission" date="2023-03" db="EMBL/GenBank/DDBJ databases">
        <title>Massive genome expansion in bonnet fungi (Mycena s.s.) driven by repeated elements and novel gene families across ecological guilds.</title>
        <authorList>
            <consortium name="Lawrence Berkeley National Laboratory"/>
            <person name="Harder C.B."/>
            <person name="Miyauchi S."/>
            <person name="Viragh M."/>
            <person name="Kuo A."/>
            <person name="Thoen E."/>
            <person name="Andreopoulos B."/>
            <person name="Lu D."/>
            <person name="Skrede I."/>
            <person name="Drula E."/>
            <person name="Henrissat B."/>
            <person name="Morin E."/>
            <person name="Kohler A."/>
            <person name="Barry K."/>
            <person name="LaButti K."/>
            <person name="Morin E."/>
            <person name="Salamov A."/>
            <person name="Lipzen A."/>
            <person name="Mereny Z."/>
            <person name="Hegedus B."/>
            <person name="Baldrian P."/>
            <person name="Stursova M."/>
            <person name="Weitz H."/>
            <person name="Taylor A."/>
            <person name="Grigoriev I.V."/>
            <person name="Nagy L.G."/>
            <person name="Martin F."/>
            <person name="Kauserud H."/>
        </authorList>
    </citation>
    <scope>NUCLEOTIDE SEQUENCE</scope>
    <source>
        <strain evidence="1">CBHHK173m</strain>
    </source>
</reference>
<name>A0AAD6TS05_9AGAR</name>
<sequence length="186" mass="19949">MELLFLIVRVPSCRSCVPDRLRHPYKNAPTVPPSSMSSPLSSPTPVAAPTAAFKATTGIEESHLAADTAMNSTLAGVSAEPDPHQEFRIFSSSDGNFRLKRKGQTSLTKGELWNDSPIINSTQVLSSYEIGCRYPLKMRSRRRASIKVESSAGGPGVTGAGGLETVALEVDPEMPELQDVCNSDSE</sequence>
<proteinExistence type="predicted"/>
<evidence type="ECO:0000313" key="1">
    <source>
        <dbReference type="EMBL" id="KAJ7075709.1"/>
    </source>
</evidence>